<dbReference type="KEGG" id="abp:AGABI1DRAFT131834"/>
<dbReference type="Pfam" id="PF20209">
    <property type="entry name" value="DUF6570"/>
    <property type="match status" value="1"/>
</dbReference>
<dbReference type="AlphaFoldDB" id="K5WYM3"/>
<proteinExistence type="predicted"/>
<feature type="region of interest" description="Disordered" evidence="1">
    <location>
        <begin position="205"/>
        <end position="229"/>
    </location>
</feature>
<dbReference type="EMBL" id="JH971407">
    <property type="protein sequence ID" value="EKM75938.1"/>
    <property type="molecule type" value="Genomic_DNA"/>
</dbReference>
<reference evidence="4" key="1">
    <citation type="journal article" date="2012" name="Proc. Natl. Acad. Sci. U.S.A.">
        <title>Genome sequence of the button mushroom Agaricus bisporus reveals mechanisms governing adaptation to a humic-rich ecological niche.</title>
        <authorList>
            <person name="Morin E."/>
            <person name="Kohler A."/>
            <person name="Baker A.R."/>
            <person name="Foulongne-Oriol M."/>
            <person name="Lombard V."/>
            <person name="Nagy L.G."/>
            <person name="Ohm R.A."/>
            <person name="Patyshakuliyeva A."/>
            <person name="Brun A."/>
            <person name="Aerts A.L."/>
            <person name="Bailey A.M."/>
            <person name="Billette C."/>
            <person name="Coutinho P.M."/>
            <person name="Deakin G."/>
            <person name="Doddapaneni H."/>
            <person name="Floudas D."/>
            <person name="Grimwood J."/>
            <person name="Hilden K."/>
            <person name="Kuees U."/>
            <person name="LaButti K.M."/>
            <person name="Lapidus A."/>
            <person name="Lindquist E.A."/>
            <person name="Lucas S.M."/>
            <person name="Murat C."/>
            <person name="Riley R.W."/>
            <person name="Salamov A.A."/>
            <person name="Schmutz J."/>
            <person name="Subramanian V."/>
            <person name="Woesten H.A.B."/>
            <person name="Xu J."/>
            <person name="Eastwood D.C."/>
            <person name="Foster G.D."/>
            <person name="Sonnenberg A.S."/>
            <person name="Cullen D."/>
            <person name="de Vries R.P."/>
            <person name="Lundell T."/>
            <person name="Hibbett D.S."/>
            <person name="Henrissat B."/>
            <person name="Burton K.S."/>
            <person name="Kerrigan R.W."/>
            <person name="Challen M.P."/>
            <person name="Grigoriev I.V."/>
            <person name="Martin F."/>
        </authorList>
    </citation>
    <scope>NUCLEOTIDE SEQUENCE [LARGE SCALE GENOMIC DNA]</scope>
    <source>
        <strain evidence="4">JB137-S8 / ATCC MYA-4627 / FGSC 10392</strain>
    </source>
</reference>
<feature type="domain" description="DUF6570" evidence="2">
    <location>
        <begin position="2"/>
        <end position="75"/>
    </location>
</feature>
<sequence length="229" mass="26146">MLVNGTFLGDIPDELKDLTFVEEAMISRCRAKSWIVQLKENTNQSNPISQRAFKGHVVIFPQNVTEIASILLPTVMNVHRYFHRSNTLIPGTSYLPPPPRTGSTSIDDILIEAWNHVPYIHAYDNHGMYIGTYENDLNEAWLHGWKIYPSTTRDLHFSHPYLKEADATSLLMLIRSLMNEDSYAIYMGPTADIKWSGGGWEMDPDDEDWITPWDPDWPQNALPPSSSDL</sequence>
<keyword evidence="4" id="KW-1185">Reference proteome</keyword>
<dbReference type="Proteomes" id="UP000008493">
    <property type="component" value="Unassembled WGS sequence"/>
</dbReference>
<dbReference type="OMA" id="EDWITPW"/>
<evidence type="ECO:0000313" key="4">
    <source>
        <dbReference type="Proteomes" id="UP000008493"/>
    </source>
</evidence>
<evidence type="ECO:0000259" key="2">
    <source>
        <dbReference type="Pfam" id="PF20209"/>
    </source>
</evidence>
<evidence type="ECO:0000256" key="1">
    <source>
        <dbReference type="SAM" id="MobiDB-lite"/>
    </source>
</evidence>
<gene>
    <name evidence="3" type="ORF">AGABI1DRAFT_131834</name>
</gene>
<accession>K5WYM3</accession>
<dbReference type="OrthoDB" id="3235800at2759"/>
<dbReference type="HOGENOM" id="CLU_1209504_0_0_1"/>
<evidence type="ECO:0000313" key="3">
    <source>
        <dbReference type="EMBL" id="EKM75938.1"/>
    </source>
</evidence>
<name>K5WYM3_AGABU</name>
<protein>
    <recommendedName>
        <fullName evidence="2">DUF6570 domain-containing protein</fullName>
    </recommendedName>
</protein>
<dbReference type="RefSeq" id="XP_007333497.1">
    <property type="nucleotide sequence ID" value="XM_007333435.1"/>
</dbReference>
<dbReference type="InParanoid" id="K5WYM3"/>
<dbReference type="InterPro" id="IPR046700">
    <property type="entry name" value="DUF6570"/>
</dbReference>
<organism evidence="3 4">
    <name type="scientific">Agaricus bisporus var. burnettii (strain JB137-S8 / ATCC MYA-4627 / FGSC 10392)</name>
    <name type="common">White button mushroom</name>
    <dbReference type="NCBI Taxonomy" id="597362"/>
    <lineage>
        <taxon>Eukaryota</taxon>
        <taxon>Fungi</taxon>
        <taxon>Dikarya</taxon>
        <taxon>Basidiomycota</taxon>
        <taxon>Agaricomycotina</taxon>
        <taxon>Agaricomycetes</taxon>
        <taxon>Agaricomycetidae</taxon>
        <taxon>Agaricales</taxon>
        <taxon>Agaricineae</taxon>
        <taxon>Agaricaceae</taxon>
        <taxon>Agaricus</taxon>
    </lineage>
</organism>
<dbReference type="STRING" id="597362.K5WYM3"/>
<dbReference type="GeneID" id="18827549"/>